<feature type="chain" id="PRO_5034187527" description="F-box domain-containing protein" evidence="4">
    <location>
        <begin position="25"/>
        <end position="1353"/>
    </location>
</feature>
<dbReference type="CDD" id="cd09917">
    <property type="entry name" value="F-box_SF"/>
    <property type="match status" value="1"/>
</dbReference>
<dbReference type="SUPFAM" id="SSF53474">
    <property type="entry name" value="alpha/beta-Hydrolases"/>
    <property type="match status" value="1"/>
</dbReference>
<dbReference type="PANTHER" id="PTHR43248">
    <property type="entry name" value="2-SUCCINYL-6-HYDROXY-2,4-CYCLOHEXADIENE-1-CARBOXYLATE SYNTHASE"/>
    <property type="match status" value="1"/>
</dbReference>
<dbReference type="Pfam" id="PF00561">
    <property type="entry name" value="Abhydrolase_1"/>
    <property type="match status" value="1"/>
</dbReference>
<keyword evidence="4" id="KW-0732">Signal</keyword>
<dbReference type="Gene3D" id="3.40.50.1820">
    <property type="entry name" value="alpha/beta hydrolase"/>
    <property type="match status" value="1"/>
</dbReference>
<evidence type="ECO:0000256" key="2">
    <source>
        <dbReference type="ARBA" id="ARBA00022801"/>
    </source>
</evidence>
<feature type="coiled-coil region" evidence="3">
    <location>
        <begin position="715"/>
        <end position="752"/>
    </location>
</feature>
<feature type="domain" description="F-box" evidence="5">
    <location>
        <begin position="71"/>
        <end position="128"/>
    </location>
</feature>
<evidence type="ECO:0000313" key="7">
    <source>
        <dbReference type="Proteomes" id="UP000635477"/>
    </source>
</evidence>
<keyword evidence="3" id="KW-0175">Coiled coil</keyword>
<feature type="signal peptide" evidence="4">
    <location>
        <begin position="1"/>
        <end position="24"/>
    </location>
</feature>
<dbReference type="InterPro" id="IPR036047">
    <property type="entry name" value="F-box-like_dom_sf"/>
</dbReference>
<dbReference type="SUPFAM" id="SSF81383">
    <property type="entry name" value="F-box domain"/>
    <property type="match status" value="1"/>
</dbReference>
<comment type="caution">
    <text evidence="6">The sequence shown here is derived from an EMBL/GenBank/DDBJ whole genome shotgun (WGS) entry which is preliminary data.</text>
</comment>
<keyword evidence="7" id="KW-1185">Reference proteome</keyword>
<dbReference type="PANTHER" id="PTHR43248:SF25">
    <property type="entry name" value="AB HYDROLASE-1 DOMAIN-CONTAINING PROTEIN-RELATED"/>
    <property type="match status" value="1"/>
</dbReference>
<dbReference type="GO" id="GO:0016787">
    <property type="term" value="F:hydrolase activity"/>
    <property type="evidence" value="ECO:0007669"/>
    <property type="project" value="UniProtKB-KW"/>
</dbReference>
<dbReference type="Pfam" id="PF12937">
    <property type="entry name" value="F-box-like"/>
    <property type="match status" value="1"/>
</dbReference>
<dbReference type="Proteomes" id="UP000635477">
    <property type="component" value="Unassembled WGS sequence"/>
</dbReference>
<organism evidence="6 7">
    <name type="scientific">Fusarium zealandicum</name>
    <dbReference type="NCBI Taxonomy" id="1053134"/>
    <lineage>
        <taxon>Eukaryota</taxon>
        <taxon>Fungi</taxon>
        <taxon>Dikarya</taxon>
        <taxon>Ascomycota</taxon>
        <taxon>Pezizomycotina</taxon>
        <taxon>Sordariomycetes</taxon>
        <taxon>Hypocreomycetidae</taxon>
        <taxon>Hypocreales</taxon>
        <taxon>Nectriaceae</taxon>
        <taxon>Fusarium</taxon>
        <taxon>Fusarium staphyleae species complex</taxon>
    </lineage>
</organism>
<accession>A0A8H4UL34</accession>
<dbReference type="InterPro" id="IPR013595">
    <property type="entry name" value="Pept_S33_TAP-like_C"/>
</dbReference>
<dbReference type="PROSITE" id="PS50181">
    <property type="entry name" value="FBOX"/>
    <property type="match status" value="1"/>
</dbReference>
<gene>
    <name evidence="6" type="ORF">FZEAL_5158</name>
</gene>
<dbReference type="OrthoDB" id="425534at2759"/>
<dbReference type="Pfam" id="PF08386">
    <property type="entry name" value="Abhydrolase_4"/>
    <property type="match status" value="1"/>
</dbReference>
<evidence type="ECO:0000313" key="6">
    <source>
        <dbReference type="EMBL" id="KAF4978472.1"/>
    </source>
</evidence>
<protein>
    <recommendedName>
        <fullName evidence="5">F-box domain-containing protein</fullName>
    </recommendedName>
</protein>
<evidence type="ECO:0000259" key="5">
    <source>
        <dbReference type="PROSITE" id="PS50181"/>
    </source>
</evidence>
<reference evidence="6" key="2">
    <citation type="submission" date="2020-05" db="EMBL/GenBank/DDBJ databases">
        <authorList>
            <person name="Kim H.-S."/>
            <person name="Proctor R.H."/>
            <person name="Brown D.W."/>
        </authorList>
    </citation>
    <scope>NUCLEOTIDE SEQUENCE</scope>
    <source>
        <strain evidence="6">NRRL 22465</strain>
    </source>
</reference>
<dbReference type="InterPro" id="IPR051601">
    <property type="entry name" value="Serine_prot/Carboxylest_S33"/>
</dbReference>
<evidence type="ECO:0000256" key="4">
    <source>
        <dbReference type="SAM" id="SignalP"/>
    </source>
</evidence>
<evidence type="ECO:0000256" key="1">
    <source>
        <dbReference type="ARBA" id="ARBA00010088"/>
    </source>
</evidence>
<dbReference type="EMBL" id="JABEYC010000366">
    <property type="protein sequence ID" value="KAF4978472.1"/>
    <property type="molecule type" value="Genomic_DNA"/>
</dbReference>
<dbReference type="InterPro" id="IPR000073">
    <property type="entry name" value="AB_hydrolase_1"/>
</dbReference>
<sequence length="1353" mass="150853">MLLALLQWLRASLSCLWPTGRSDAITTEASIMTEAEYLEKVQRQNLVLSKLSTLEQIMDPIVASSFYNTTYSPIYRLPDEVVMNILQQLAKGEDKLSLFSFFHLRQVSRRFRRLVNDGEFQKHPFSSFNHCKSCDHGTMVAHARRDRDIPSTHCFEHSVSQAQASGLSSYHRKDNLCIECQKMFHLRKKSNQSTLCKFARGHRNDWLVCSDCLMYHPTSAFSLKEQKKKSDRRICIGKEGYIRLCQHVVISWQDIKPLIQSLKQGGDLIKIKVCQDASHTHNCKQANSWPTASLGLSIWTGTYLKLEWQTHTGPMPGQKGGSKQYSARDLRIVTRAIRCKGAEYLCPEQAAGHLPEMECFAFSKGCDCLAFDERLSSRLQPVDLLFFRLSLYLDIHASAVTDIINTASAPGCAFLLSLSGHRFHRNVGCFPSSSTVTVVSSLEALALTLLPLAPCRVSSLYCLCSILSVPYTANLFLFQTGNMLRAIATILVLMTLCVVAQNLDSGDDNDQARVHIDGLGEIAKAIRELEHVIFSSVNDTKRLVAIFEEVAPLFSYLGYLLENLAYILQKLGYVLERFLEVLEKLNVLLTSLTSFSKSLVPEIHMMKKYLAPAFQKFTLISWAVGLSISFGFPARLFAVFGYFRDWADEVHDNSPQTANWCVKTMRLISRALDPISLTRQERKENAIKNQEADNNVNTADSQYLRERARYLETQLADNVMENTNLKGQLQRLQENEIDHGNLRRERDTLQADPDSALESLQVYIDNAGPVSNISPASTGQEIPVIGSDFTRMSDLLIPSIMLRLSFVLVVFSRRLVQAIPGTNIQKTNAEGLAWQPCDLPLPESIKNSSKTPLDCATLQVPLDYTNPKSDKKLDLQLIKVSATEKPVKGSVIFNPGGPGGSGIEEIASNGQTYIDALGGHFDVIGFDARGTGRTMPYLCDLGNGTSDSAGLSRRNNPYAAVPQTDVYSLLEDQVWENSGRYAKACYESNKENSTFYGTAFVARDLLAITDALNEDGLLRFWGRSYSTILGQTFAAMFPDRVGRMLLDSVVVPDDYYTGGWLSATRDTEATLLHFFEECVDAGVELCPLANFTGPDTTAKGLMDATVEVWEELIDDPIMVSKDIGASPWFTTGKLTVYQQSKAAMLSALFYPKSFGGATFIVDLLLNRNFTLFTDPQPPLPPPEEEPWNIGEAYNFHGIACADSTWRSDSPEEMYSLLQAQSAQGSWSDAFSAKVWVCARWPVEAAERYEGPWTGLNTSFPIMLANSRWDPITPLSGAWDAASRWKGSRLLVHEGHGHGIMNHPSNCTIKAVREYFEDGTLPKLGTVCKPNKPAFEQLLEDLEYGKVAGSSEEP</sequence>
<dbReference type="InterPro" id="IPR029058">
    <property type="entry name" value="AB_hydrolase_fold"/>
</dbReference>
<keyword evidence="2" id="KW-0378">Hydrolase</keyword>
<dbReference type="SMART" id="SM00256">
    <property type="entry name" value="FBOX"/>
    <property type="match status" value="1"/>
</dbReference>
<reference evidence="6" key="1">
    <citation type="journal article" date="2020" name="BMC Genomics">
        <title>Correction to: Identification and distribution of gene clusters required for synthesis of sphingolipid metabolism inhibitors in diverse species of the filamentous fungus Fusarium.</title>
        <authorList>
            <person name="Kim H.S."/>
            <person name="Lohmar J.M."/>
            <person name="Busman M."/>
            <person name="Brown D.W."/>
            <person name="Naumann T.A."/>
            <person name="Divon H.H."/>
            <person name="Lysoe E."/>
            <person name="Uhlig S."/>
            <person name="Proctor R.H."/>
        </authorList>
    </citation>
    <scope>NUCLEOTIDE SEQUENCE</scope>
    <source>
        <strain evidence="6">NRRL 22465</strain>
    </source>
</reference>
<proteinExistence type="inferred from homology"/>
<evidence type="ECO:0000256" key="3">
    <source>
        <dbReference type="SAM" id="Coils"/>
    </source>
</evidence>
<name>A0A8H4UL34_9HYPO</name>
<dbReference type="InterPro" id="IPR001810">
    <property type="entry name" value="F-box_dom"/>
</dbReference>
<comment type="similarity">
    <text evidence="1">Belongs to the peptidase S33 family.</text>
</comment>